<organism evidence="2 3">
    <name type="scientific">Ignelater luminosus</name>
    <name type="common">Cucubano</name>
    <name type="synonym">Pyrophorus luminosus</name>
    <dbReference type="NCBI Taxonomy" id="2038154"/>
    <lineage>
        <taxon>Eukaryota</taxon>
        <taxon>Metazoa</taxon>
        <taxon>Ecdysozoa</taxon>
        <taxon>Arthropoda</taxon>
        <taxon>Hexapoda</taxon>
        <taxon>Insecta</taxon>
        <taxon>Pterygota</taxon>
        <taxon>Neoptera</taxon>
        <taxon>Endopterygota</taxon>
        <taxon>Coleoptera</taxon>
        <taxon>Polyphaga</taxon>
        <taxon>Elateriformia</taxon>
        <taxon>Elateroidea</taxon>
        <taxon>Elateridae</taxon>
        <taxon>Agrypninae</taxon>
        <taxon>Pyrophorini</taxon>
        <taxon>Ignelater</taxon>
    </lineage>
</organism>
<gene>
    <name evidence="2" type="ORF">ILUMI_06215</name>
</gene>
<reference evidence="2" key="1">
    <citation type="submission" date="2019-08" db="EMBL/GenBank/DDBJ databases">
        <title>The genome of the North American firefly Photinus pyralis.</title>
        <authorList>
            <consortium name="Photinus pyralis genome working group"/>
            <person name="Fallon T.R."/>
            <person name="Sander Lower S.E."/>
            <person name="Weng J.-K."/>
        </authorList>
    </citation>
    <scope>NUCLEOTIDE SEQUENCE</scope>
    <source>
        <strain evidence="2">TRF0915ILg1</strain>
        <tissue evidence="2">Whole body</tissue>
    </source>
</reference>
<protein>
    <submittedName>
        <fullName evidence="2">Uncharacterized protein</fullName>
    </submittedName>
</protein>
<dbReference type="EMBL" id="VTPC01002479">
    <property type="protein sequence ID" value="KAF2899972.1"/>
    <property type="molecule type" value="Genomic_DNA"/>
</dbReference>
<feature type="region of interest" description="Disordered" evidence="1">
    <location>
        <begin position="118"/>
        <end position="140"/>
    </location>
</feature>
<evidence type="ECO:0000256" key="1">
    <source>
        <dbReference type="SAM" id="MobiDB-lite"/>
    </source>
</evidence>
<proteinExistence type="predicted"/>
<evidence type="ECO:0000313" key="3">
    <source>
        <dbReference type="Proteomes" id="UP000801492"/>
    </source>
</evidence>
<sequence length="193" mass="22349">MTLAFLKLLETKHLIKIIVAISAIIAERYFANTFIGSQTRRNEYFNLFLPSEKSEAELIVTRNSYKNSNSRIPRAIIKKKKGPIRQVFGIIYEQWNDTRNTFNTINTLLNENFLPENATTTTTTANPNPNPNDPTTKAPPFRITRSELSRILRRNLKGLIRLYNLEMADALKQSRITEREFKKNVSIEISKFL</sequence>
<name>A0A8K0DAF4_IGNLU</name>
<comment type="caution">
    <text evidence="2">The sequence shown here is derived from an EMBL/GenBank/DDBJ whole genome shotgun (WGS) entry which is preliminary data.</text>
</comment>
<evidence type="ECO:0000313" key="2">
    <source>
        <dbReference type="EMBL" id="KAF2899972.1"/>
    </source>
</evidence>
<dbReference type="OrthoDB" id="6623312at2759"/>
<dbReference type="Proteomes" id="UP000801492">
    <property type="component" value="Unassembled WGS sequence"/>
</dbReference>
<accession>A0A8K0DAF4</accession>
<keyword evidence="3" id="KW-1185">Reference proteome</keyword>
<dbReference type="AlphaFoldDB" id="A0A8K0DAF4"/>